<protein>
    <submittedName>
        <fullName evidence="1">Uncharacterized protein</fullName>
    </submittedName>
</protein>
<evidence type="ECO:0000313" key="1">
    <source>
        <dbReference type="EMBL" id="KAG8083343.1"/>
    </source>
</evidence>
<gene>
    <name evidence="1" type="ORF">GUJ93_ZPchr0015g7005</name>
</gene>
<accession>A0A8J5W643</accession>
<dbReference type="AlphaFoldDB" id="A0A8J5W643"/>
<dbReference type="EMBL" id="JAAALK010000085">
    <property type="protein sequence ID" value="KAG8083343.1"/>
    <property type="molecule type" value="Genomic_DNA"/>
</dbReference>
<proteinExistence type="predicted"/>
<organism evidence="1 2">
    <name type="scientific">Zizania palustris</name>
    <name type="common">Northern wild rice</name>
    <dbReference type="NCBI Taxonomy" id="103762"/>
    <lineage>
        <taxon>Eukaryota</taxon>
        <taxon>Viridiplantae</taxon>
        <taxon>Streptophyta</taxon>
        <taxon>Embryophyta</taxon>
        <taxon>Tracheophyta</taxon>
        <taxon>Spermatophyta</taxon>
        <taxon>Magnoliopsida</taxon>
        <taxon>Liliopsida</taxon>
        <taxon>Poales</taxon>
        <taxon>Poaceae</taxon>
        <taxon>BOP clade</taxon>
        <taxon>Oryzoideae</taxon>
        <taxon>Oryzeae</taxon>
        <taxon>Zizaniinae</taxon>
        <taxon>Zizania</taxon>
    </lineage>
</organism>
<dbReference type="Proteomes" id="UP000729402">
    <property type="component" value="Unassembled WGS sequence"/>
</dbReference>
<reference evidence="1" key="2">
    <citation type="submission" date="2021-02" db="EMBL/GenBank/DDBJ databases">
        <authorList>
            <person name="Kimball J.A."/>
            <person name="Haas M.W."/>
            <person name="Macchietto M."/>
            <person name="Kono T."/>
            <person name="Duquette J."/>
            <person name="Shao M."/>
        </authorList>
    </citation>
    <scope>NUCLEOTIDE SEQUENCE</scope>
    <source>
        <tissue evidence="1">Fresh leaf tissue</tissue>
    </source>
</reference>
<name>A0A8J5W643_ZIZPA</name>
<sequence>MMRLSSPSNRNPLCQDFFTRLLLGSVRLHALTRCTEKLLGAASLRYAQGHACAHITVAKDAPRLLLQARYRTQSTLG</sequence>
<keyword evidence="2" id="KW-1185">Reference proteome</keyword>
<comment type="caution">
    <text evidence="1">The sequence shown here is derived from an EMBL/GenBank/DDBJ whole genome shotgun (WGS) entry which is preliminary data.</text>
</comment>
<reference evidence="1" key="1">
    <citation type="journal article" date="2021" name="bioRxiv">
        <title>Whole Genome Assembly and Annotation of Northern Wild Rice, Zizania palustris L., Supports a Whole Genome Duplication in the Zizania Genus.</title>
        <authorList>
            <person name="Haas M."/>
            <person name="Kono T."/>
            <person name="Macchietto M."/>
            <person name="Millas R."/>
            <person name="McGilp L."/>
            <person name="Shao M."/>
            <person name="Duquette J."/>
            <person name="Hirsch C.N."/>
            <person name="Kimball J."/>
        </authorList>
    </citation>
    <scope>NUCLEOTIDE SEQUENCE</scope>
    <source>
        <tissue evidence="1">Fresh leaf tissue</tissue>
    </source>
</reference>
<evidence type="ECO:0000313" key="2">
    <source>
        <dbReference type="Proteomes" id="UP000729402"/>
    </source>
</evidence>